<dbReference type="EMBL" id="FWXT01000005">
    <property type="protein sequence ID" value="SMD05159.1"/>
    <property type="molecule type" value="Genomic_DNA"/>
</dbReference>
<evidence type="ECO:0000313" key="3">
    <source>
        <dbReference type="Proteomes" id="UP000192756"/>
    </source>
</evidence>
<name>A0A1W2E5V2_9SPHI</name>
<dbReference type="InterPro" id="IPR026341">
    <property type="entry name" value="T9SS_type_B"/>
</dbReference>
<gene>
    <name evidence="2" type="ORF">SAMN04488524_4440</name>
</gene>
<dbReference type="Proteomes" id="UP000192756">
    <property type="component" value="Unassembled WGS sequence"/>
</dbReference>
<reference evidence="3" key="1">
    <citation type="submission" date="2017-04" db="EMBL/GenBank/DDBJ databases">
        <authorList>
            <person name="Varghese N."/>
            <person name="Submissions S."/>
        </authorList>
    </citation>
    <scope>NUCLEOTIDE SEQUENCE [LARGE SCALE GENOMIC DNA]</scope>
    <source>
        <strain evidence="3">DSM 12126</strain>
    </source>
</reference>
<keyword evidence="1" id="KW-0732">Signal</keyword>
<dbReference type="Pfam" id="PF13585">
    <property type="entry name" value="CHU_C"/>
    <property type="match status" value="1"/>
</dbReference>
<dbReference type="RefSeq" id="WP_084241238.1">
    <property type="nucleotide sequence ID" value="NZ_FWXT01000005.1"/>
</dbReference>
<dbReference type="OrthoDB" id="9765926at2"/>
<feature type="signal peptide" evidence="1">
    <location>
        <begin position="1"/>
        <end position="19"/>
    </location>
</feature>
<accession>A0A1W2E5V2</accession>
<protein>
    <submittedName>
        <fullName evidence="2">Gliding motility-associated C-terminal domain-containing protein</fullName>
    </submittedName>
</protein>
<sequence length="169" mass="18776">MRYSLLFLFTLFVAGNSQAQNTTQAVINAAGNTFTQNTGTIFEWSVGEIALVETMVTRYAIITNGVLQPVLPSQFITEGFIVKATNILSPNGDGKNDTWEIKDLDRYPDNEVIVFDRAGRVVFKTKNYQNDWTGNFSGVPLAEGTYYYTIKLKKGGKIGQVKGFITIIN</sequence>
<organism evidence="2 3">
    <name type="scientific">Pedobacter africanus</name>
    <dbReference type="NCBI Taxonomy" id="151894"/>
    <lineage>
        <taxon>Bacteria</taxon>
        <taxon>Pseudomonadati</taxon>
        <taxon>Bacteroidota</taxon>
        <taxon>Sphingobacteriia</taxon>
        <taxon>Sphingobacteriales</taxon>
        <taxon>Sphingobacteriaceae</taxon>
        <taxon>Pedobacter</taxon>
    </lineage>
</organism>
<dbReference type="STRING" id="151894.SAMN04488524_4440"/>
<keyword evidence="3" id="KW-1185">Reference proteome</keyword>
<evidence type="ECO:0000313" key="2">
    <source>
        <dbReference type="EMBL" id="SMD05159.1"/>
    </source>
</evidence>
<dbReference type="NCBIfam" id="TIGR04131">
    <property type="entry name" value="Bac_Flav_CTERM"/>
    <property type="match status" value="1"/>
</dbReference>
<proteinExistence type="predicted"/>
<feature type="chain" id="PRO_5012416056" evidence="1">
    <location>
        <begin position="20"/>
        <end position="169"/>
    </location>
</feature>
<evidence type="ECO:0000256" key="1">
    <source>
        <dbReference type="SAM" id="SignalP"/>
    </source>
</evidence>
<dbReference type="AlphaFoldDB" id="A0A1W2E5V2"/>